<dbReference type="PANTHER" id="PTHR16046">
    <property type="entry name" value="SMC5-SMC6 COMPLEX LOCALIZATION FACTOR 2"/>
    <property type="match status" value="1"/>
</dbReference>
<dbReference type="Proteomes" id="UP000560066">
    <property type="component" value="Unassembled WGS sequence"/>
</dbReference>
<feature type="non-terminal residue" evidence="1">
    <location>
        <position position="1"/>
    </location>
</feature>
<dbReference type="GO" id="GO:2000781">
    <property type="term" value="P:positive regulation of double-strand break repair"/>
    <property type="evidence" value="ECO:0007669"/>
    <property type="project" value="TreeGrafter"/>
</dbReference>
<dbReference type="AlphaFoldDB" id="A0A7L2RP21"/>
<proteinExistence type="predicted"/>
<dbReference type="InterPro" id="IPR026161">
    <property type="entry name" value="FAM178"/>
</dbReference>
<organism evidence="1 2">
    <name type="scientific">Neodrepanis coruscans</name>
    <name type="common">wattled asity</name>
    <dbReference type="NCBI Taxonomy" id="254563"/>
    <lineage>
        <taxon>Eukaryota</taxon>
        <taxon>Metazoa</taxon>
        <taxon>Chordata</taxon>
        <taxon>Craniata</taxon>
        <taxon>Vertebrata</taxon>
        <taxon>Euteleostomi</taxon>
        <taxon>Archelosauria</taxon>
        <taxon>Archosauria</taxon>
        <taxon>Dinosauria</taxon>
        <taxon>Saurischia</taxon>
        <taxon>Theropoda</taxon>
        <taxon>Coelurosauria</taxon>
        <taxon>Aves</taxon>
        <taxon>Neognathae</taxon>
        <taxon>Neoaves</taxon>
        <taxon>Telluraves</taxon>
        <taxon>Australaves</taxon>
        <taxon>Passeriformes</taxon>
        <taxon>Philepittidae</taxon>
        <taxon>Neodrepanis</taxon>
    </lineage>
</organism>
<keyword evidence="2" id="KW-1185">Reference proteome</keyword>
<accession>A0A7L2RP21</accession>
<sequence>MTRPLGEGLPSTGSPVAMSRRHVMPVAAGGEAAQECRNQTITDFFKPVLNEDLGHKDRTMLCSPDRGNVKDAGMGLSVLCAEGFERKISSPKKVRRKRCQIKPQKSPVVNAFRKRIEKKNRVYALENGRVYKALGSWDPKVVIKKLLVTARARRHFLAKKDKTV</sequence>
<name>A0A7L2RP21_9PASS</name>
<protein>
    <submittedName>
        <fullName evidence="1">SLF2 protein</fullName>
    </submittedName>
</protein>
<gene>
    <name evidence="1" type="primary">Slf2</name>
    <name evidence="1" type="ORF">NEOCOR_R09169</name>
</gene>
<evidence type="ECO:0000313" key="2">
    <source>
        <dbReference type="Proteomes" id="UP000560066"/>
    </source>
</evidence>
<dbReference type="GO" id="GO:0006974">
    <property type="term" value="P:DNA damage response"/>
    <property type="evidence" value="ECO:0007669"/>
    <property type="project" value="TreeGrafter"/>
</dbReference>
<evidence type="ECO:0000313" key="1">
    <source>
        <dbReference type="EMBL" id="NXS09893.1"/>
    </source>
</evidence>
<dbReference type="GO" id="GO:0035861">
    <property type="term" value="C:site of double-strand break"/>
    <property type="evidence" value="ECO:0007669"/>
    <property type="project" value="TreeGrafter"/>
</dbReference>
<dbReference type="GO" id="GO:0005634">
    <property type="term" value="C:nucleus"/>
    <property type="evidence" value="ECO:0007669"/>
    <property type="project" value="TreeGrafter"/>
</dbReference>
<comment type="caution">
    <text evidence="1">The sequence shown here is derived from an EMBL/GenBank/DDBJ whole genome shotgun (WGS) entry which is preliminary data.</text>
</comment>
<dbReference type="GO" id="GO:1990166">
    <property type="term" value="P:protein localization to site of double-strand break"/>
    <property type="evidence" value="ECO:0007669"/>
    <property type="project" value="TreeGrafter"/>
</dbReference>
<dbReference type="OrthoDB" id="6158547at2759"/>
<feature type="non-terminal residue" evidence="1">
    <location>
        <position position="164"/>
    </location>
</feature>
<reference evidence="1 2" key="1">
    <citation type="submission" date="2019-09" db="EMBL/GenBank/DDBJ databases">
        <title>Bird 10,000 Genomes (B10K) Project - Family phase.</title>
        <authorList>
            <person name="Zhang G."/>
        </authorList>
    </citation>
    <scope>NUCLEOTIDE SEQUENCE [LARGE SCALE GENOMIC DNA]</scope>
    <source>
        <strain evidence="1">B10K-DU-002-79</strain>
    </source>
</reference>
<dbReference type="PANTHER" id="PTHR16046:SF10">
    <property type="entry name" value="SMC5-SMC6 COMPLEX LOCALIZATION FACTOR PROTEIN 2"/>
    <property type="match status" value="1"/>
</dbReference>
<dbReference type="EMBL" id="VYZS01064268">
    <property type="protein sequence ID" value="NXS09893.1"/>
    <property type="molecule type" value="Genomic_DNA"/>
</dbReference>